<comment type="caution">
    <text evidence="2">The sequence shown here is derived from an EMBL/GenBank/DDBJ whole genome shotgun (WGS) entry which is preliminary data.</text>
</comment>
<evidence type="ECO:0000256" key="1">
    <source>
        <dbReference type="SAM" id="Phobius"/>
    </source>
</evidence>
<feature type="transmembrane region" description="Helical" evidence="1">
    <location>
        <begin position="6"/>
        <end position="26"/>
    </location>
</feature>
<dbReference type="RefSeq" id="WP_253762132.1">
    <property type="nucleotide sequence ID" value="NZ_JAMZDZ010000001.1"/>
</dbReference>
<keyword evidence="1" id="KW-1133">Transmembrane helix</keyword>
<reference evidence="3" key="1">
    <citation type="journal article" date="2019" name="Int. J. Syst. Evol. Microbiol.">
        <title>The Global Catalogue of Microorganisms (GCM) 10K type strain sequencing project: providing services to taxonomists for standard genome sequencing and annotation.</title>
        <authorList>
            <consortium name="The Broad Institute Genomics Platform"/>
            <consortium name="The Broad Institute Genome Sequencing Center for Infectious Disease"/>
            <person name="Wu L."/>
            <person name="Ma J."/>
        </authorList>
    </citation>
    <scope>NUCLEOTIDE SEQUENCE [LARGE SCALE GENOMIC DNA]</scope>
    <source>
        <strain evidence="3">CGMCC 4.7289</strain>
    </source>
</reference>
<keyword evidence="1" id="KW-0472">Membrane</keyword>
<protein>
    <submittedName>
        <fullName evidence="2">Uncharacterized protein</fullName>
    </submittedName>
</protein>
<evidence type="ECO:0000313" key="2">
    <source>
        <dbReference type="EMBL" id="MFC4136951.1"/>
    </source>
</evidence>
<name>A0ABV8M0R9_9ACTN</name>
<keyword evidence="3" id="KW-1185">Reference proteome</keyword>
<organism evidence="2 3">
    <name type="scientific">Hamadaea flava</name>
    <dbReference type="NCBI Taxonomy" id="1742688"/>
    <lineage>
        <taxon>Bacteria</taxon>
        <taxon>Bacillati</taxon>
        <taxon>Actinomycetota</taxon>
        <taxon>Actinomycetes</taxon>
        <taxon>Micromonosporales</taxon>
        <taxon>Micromonosporaceae</taxon>
        <taxon>Hamadaea</taxon>
    </lineage>
</organism>
<feature type="transmembrane region" description="Helical" evidence="1">
    <location>
        <begin position="108"/>
        <end position="128"/>
    </location>
</feature>
<feature type="transmembrane region" description="Helical" evidence="1">
    <location>
        <begin position="82"/>
        <end position="102"/>
    </location>
</feature>
<keyword evidence="1" id="KW-0812">Transmembrane</keyword>
<evidence type="ECO:0000313" key="3">
    <source>
        <dbReference type="Proteomes" id="UP001595816"/>
    </source>
</evidence>
<sequence length="134" mass="14671">MEIPLGVQAAVAVVGLSAYLVLSIVYRRRWDRSLRVALGRRLGLDVQWRRVADSGDIPMDAWYAETDGPLGKQFGQHLAIRFADIAALVVLGVLPPLAVLGLEFLGDFHSAVIGLTAFAVIPIFGVYWSRRRAA</sequence>
<gene>
    <name evidence="2" type="ORF">ACFOZ4_40635</name>
</gene>
<accession>A0ABV8M0R9</accession>
<proteinExistence type="predicted"/>
<dbReference type="Proteomes" id="UP001595816">
    <property type="component" value="Unassembled WGS sequence"/>
</dbReference>
<dbReference type="EMBL" id="JBHSAY010000035">
    <property type="protein sequence ID" value="MFC4136951.1"/>
    <property type="molecule type" value="Genomic_DNA"/>
</dbReference>